<sequence length="244" mass="26733">MKSYPLLRALALFALSILALAPVIVLFSYAFVEMGLLSCAIVSAVLSTRYYCKINGKPLANAELGAFATLGAGYCLLLQASAYFIFQASDQTLNAERLIAHGLVAYLIYLITIIFCARVSKQANQQNKPASLLPRNIIDRWIERLSKPLDTLSNDELIRKIAGSPSGGIKGFILGAAFMWLLINLFFPVSNHVSAIISMLLLSFLSLLLISVLSKRNLLLEELRKRLNSVPDSASSEPSSTQYT</sequence>
<dbReference type="OrthoDB" id="9926539at2"/>
<feature type="transmembrane region" description="Helical" evidence="1">
    <location>
        <begin position="169"/>
        <end position="187"/>
    </location>
</feature>
<reference evidence="2 3" key="1">
    <citation type="journal article" date="2005" name="Nucleic Acids Res.">
        <title>Genomic blueprint of Hahella chejuensis, a marine microbe producing an algicidal agent.</title>
        <authorList>
            <person name="Jeong H."/>
            <person name="Yim J.H."/>
            <person name="Lee C."/>
            <person name="Choi S.-H."/>
            <person name="Park Y.K."/>
            <person name="Yoon S.H."/>
            <person name="Hur C.-G."/>
            <person name="Kang H.-Y."/>
            <person name="Kim D."/>
            <person name="Lee H.H."/>
            <person name="Park K.H."/>
            <person name="Park S.-H."/>
            <person name="Park H.-S."/>
            <person name="Lee H.K."/>
            <person name="Oh T.K."/>
            <person name="Kim J.F."/>
        </authorList>
    </citation>
    <scope>NUCLEOTIDE SEQUENCE [LARGE SCALE GENOMIC DNA]</scope>
    <source>
        <strain evidence="2 3">KCTC 2396</strain>
    </source>
</reference>
<proteinExistence type="predicted"/>
<evidence type="ECO:0000256" key="1">
    <source>
        <dbReference type="SAM" id="Phobius"/>
    </source>
</evidence>
<name>Q2SMV3_HAHCH</name>
<keyword evidence="1" id="KW-1133">Transmembrane helix</keyword>
<keyword evidence="1" id="KW-0472">Membrane</keyword>
<dbReference type="EMBL" id="CP000155">
    <property type="protein sequence ID" value="ABC28021.1"/>
    <property type="molecule type" value="Genomic_DNA"/>
</dbReference>
<keyword evidence="1" id="KW-0812">Transmembrane</keyword>
<dbReference type="AlphaFoldDB" id="Q2SMV3"/>
<dbReference type="STRING" id="349521.HCH_01144"/>
<feature type="transmembrane region" description="Helical" evidence="1">
    <location>
        <begin position="35"/>
        <end position="52"/>
    </location>
</feature>
<protein>
    <submittedName>
        <fullName evidence="2">Uncharacterized protein</fullName>
    </submittedName>
</protein>
<feature type="transmembrane region" description="Helical" evidence="1">
    <location>
        <begin position="64"/>
        <end position="86"/>
    </location>
</feature>
<dbReference type="Proteomes" id="UP000000238">
    <property type="component" value="Chromosome"/>
</dbReference>
<dbReference type="RefSeq" id="WP_011395096.1">
    <property type="nucleotide sequence ID" value="NC_007645.1"/>
</dbReference>
<feature type="transmembrane region" description="Helical" evidence="1">
    <location>
        <begin position="7"/>
        <end position="29"/>
    </location>
</feature>
<dbReference type="KEGG" id="hch:HCH_01144"/>
<dbReference type="HOGENOM" id="CLU_1136798_0_0_6"/>
<accession>Q2SMV3</accession>
<evidence type="ECO:0000313" key="3">
    <source>
        <dbReference type="Proteomes" id="UP000000238"/>
    </source>
</evidence>
<feature type="transmembrane region" description="Helical" evidence="1">
    <location>
        <begin position="193"/>
        <end position="214"/>
    </location>
</feature>
<feature type="transmembrane region" description="Helical" evidence="1">
    <location>
        <begin position="98"/>
        <end position="119"/>
    </location>
</feature>
<evidence type="ECO:0000313" key="2">
    <source>
        <dbReference type="EMBL" id="ABC28021.1"/>
    </source>
</evidence>
<organism evidence="2 3">
    <name type="scientific">Hahella chejuensis (strain KCTC 2396)</name>
    <dbReference type="NCBI Taxonomy" id="349521"/>
    <lineage>
        <taxon>Bacteria</taxon>
        <taxon>Pseudomonadati</taxon>
        <taxon>Pseudomonadota</taxon>
        <taxon>Gammaproteobacteria</taxon>
        <taxon>Oceanospirillales</taxon>
        <taxon>Hahellaceae</taxon>
        <taxon>Hahella</taxon>
    </lineage>
</organism>
<keyword evidence="3" id="KW-1185">Reference proteome</keyword>
<gene>
    <name evidence="2" type="ordered locus">HCH_01144</name>
</gene>